<comment type="caution">
    <text evidence="2">The sequence shown here is derived from an EMBL/GenBank/DDBJ whole genome shotgun (WGS) entry which is preliminary data.</text>
</comment>
<gene>
    <name evidence="2" type="ORF">ODALV1_LOCUS27333</name>
</gene>
<organism evidence="2 3">
    <name type="scientific">Orchesella dallaii</name>
    <dbReference type="NCBI Taxonomy" id="48710"/>
    <lineage>
        <taxon>Eukaryota</taxon>
        <taxon>Metazoa</taxon>
        <taxon>Ecdysozoa</taxon>
        <taxon>Arthropoda</taxon>
        <taxon>Hexapoda</taxon>
        <taxon>Collembola</taxon>
        <taxon>Entomobryomorpha</taxon>
        <taxon>Entomobryoidea</taxon>
        <taxon>Orchesellidae</taxon>
        <taxon>Orchesellinae</taxon>
        <taxon>Orchesella</taxon>
    </lineage>
</organism>
<keyword evidence="1" id="KW-0812">Transmembrane</keyword>
<evidence type="ECO:0000313" key="3">
    <source>
        <dbReference type="Proteomes" id="UP001642540"/>
    </source>
</evidence>
<sequence length="241" mass="28527">MLNLFAFVTMDGWTTMVDTFKEQNYIHSGRIFCLVGIVLGNFVFSNIFIAIIIMQISEATEAFRNKQTDEREAVVARKKETVFRRQKLDMRQLLARQKLSISADFYFLASQFQRLLRHDDLVDMHDMVFSPMWIDCLNKSSQRCLHTSNLLMNLHRQMADHLLEIYELYNKDQPKIKPIRRARYNRCVRMKAKLALLKNEFYRHAVSRTGEDPSSRKLRLKAPADWKESSFVEKRKSKKLP</sequence>
<feature type="transmembrane region" description="Helical" evidence="1">
    <location>
        <begin position="31"/>
        <end position="54"/>
    </location>
</feature>
<evidence type="ECO:0000313" key="2">
    <source>
        <dbReference type="EMBL" id="CAL8138358.1"/>
    </source>
</evidence>
<dbReference type="Gene3D" id="1.10.287.70">
    <property type="match status" value="1"/>
</dbReference>
<dbReference type="PANTHER" id="PTHR47131:SF1">
    <property type="entry name" value="CATION CHANNEL SPERM-ASSOCIATED PROTEIN 3"/>
    <property type="match status" value="1"/>
</dbReference>
<accession>A0ABP1RXY0</accession>
<protein>
    <submittedName>
        <fullName evidence="2">Uncharacterized protein</fullName>
    </submittedName>
</protein>
<dbReference type="Proteomes" id="UP001642540">
    <property type="component" value="Unassembled WGS sequence"/>
</dbReference>
<reference evidence="2 3" key="1">
    <citation type="submission" date="2024-08" db="EMBL/GenBank/DDBJ databases">
        <authorList>
            <person name="Cucini C."/>
            <person name="Frati F."/>
        </authorList>
    </citation>
    <scope>NUCLEOTIDE SEQUENCE [LARGE SCALE GENOMIC DNA]</scope>
</reference>
<name>A0ABP1RXY0_9HEXA</name>
<evidence type="ECO:0000256" key="1">
    <source>
        <dbReference type="SAM" id="Phobius"/>
    </source>
</evidence>
<keyword evidence="1" id="KW-0472">Membrane</keyword>
<dbReference type="PANTHER" id="PTHR47131">
    <property type="entry name" value="CATION CHANNEL SPERM-ASSOCIATED PROTEIN 3"/>
    <property type="match status" value="1"/>
</dbReference>
<keyword evidence="1" id="KW-1133">Transmembrane helix</keyword>
<keyword evidence="3" id="KW-1185">Reference proteome</keyword>
<dbReference type="EMBL" id="CAXLJM020000122">
    <property type="protein sequence ID" value="CAL8138358.1"/>
    <property type="molecule type" value="Genomic_DNA"/>
</dbReference>
<proteinExistence type="predicted"/>